<name>A0A6S7IQ88_PARCT</name>
<dbReference type="PANTHER" id="PTHR33332">
    <property type="entry name" value="REVERSE TRANSCRIPTASE DOMAIN-CONTAINING PROTEIN"/>
    <property type="match status" value="1"/>
</dbReference>
<dbReference type="AlphaFoldDB" id="A0A6S7IQ88"/>
<accession>A0A6S7IQ88</accession>
<evidence type="ECO:0000313" key="1">
    <source>
        <dbReference type="EMBL" id="CAB4019773.1"/>
    </source>
</evidence>
<dbReference type="Proteomes" id="UP001152795">
    <property type="component" value="Unassembled WGS sequence"/>
</dbReference>
<keyword evidence="2" id="KW-1185">Reference proteome</keyword>
<sequence length="235" mass="27138">MAVIDKHAPLKKKRIGKRKSPWITSHVVQKIRERDYLKRQFDITRDDEIWLQYKKARNETNNTIRQAKHNYFITNIEAARKDPRKTWRLVNDLNSRKSGFRASYSTVTALLESTNNWCVNIDKGKLNGVIFIDLKKAFDTIDHEILIRKLKCYGVDDNALSWFNSYLGNRKQKCYVNGKLSGSRSISHGVPQGSIIGPLLFLIYINDLPNCLNEGLPRMYADDTTSACKVIIFLS</sequence>
<protein>
    <submittedName>
        <fullName evidence="1">Uncharacterized protein</fullName>
    </submittedName>
</protein>
<comment type="caution">
    <text evidence="1">The sequence shown here is derived from an EMBL/GenBank/DDBJ whole genome shotgun (WGS) entry which is preliminary data.</text>
</comment>
<dbReference type="SUPFAM" id="SSF56672">
    <property type="entry name" value="DNA/RNA polymerases"/>
    <property type="match status" value="1"/>
</dbReference>
<gene>
    <name evidence="1" type="ORF">PACLA_8A026511</name>
</gene>
<dbReference type="OrthoDB" id="5960351at2759"/>
<reference evidence="1" key="1">
    <citation type="submission" date="2020-04" db="EMBL/GenBank/DDBJ databases">
        <authorList>
            <person name="Alioto T."/>
            <person name="Alioto T."/>
            <person name="Gomez Garrido J."/>
        </authorList>
    </citation>
    <scope>NUCLEOTIDE SEQUENCE</scope>
    <source>
        <strain evidence="1">A484AB</strain>
    </source>
</reference>
<proteinExistence type="predicted"/>
<dbReference type="InterPro" id="IPR000477">
    <property type="entry name" value="RT_dom"/>
</dbReference>
<dbReference type="Pfam" id="PF00078">
    <property type="entry name" value="RVT_1"/>
    <property type="match status" value="1"/>
</dbReference>
<dbReference type="EMBL" id="CACRXK020010618">
    <property type="protein sequence ID" value="CAB4019773.1"/>
    <property type="molecule type" value="Genomic_DNA"/>
</dbReference>
<organism evidence="1 2">
    <name type="scientific">Paramuricea clavata</name>
    <name type="common">Red gorgonian</name>
    <name type="synonym">Violescent sea-whip</name>
    <dbReference type="NCBI Taxonomy" id="317549"/>
    <lineage>
        <taxon>Eukaryota</taxon>
        <taxon>Metazoa</taxon>
        <taxon>Cnidaria</taxon>
        <taxon>Anthozoa</taxon>
        <taxon>Octocorallia</taxon>
        <taxon>Malacalcyonacea</taxon>
        <taxon>Plexauridae</taxon>
        <taxon>Paramuricea</taxon>
    </lineage>
</organism>
<dbReference type="InterPro" id="IPR043502">
    <property type="entry name" value="DNA/RNA_pol_sf"/>
</dbReference>
<dbReference type="PROSITE" id="PS50878">
    <property type="entry name" value="RT_POL"/>
    <property type="match status" value="1"/>
</dbReference>
<evidence type="ECO:0000313" key="2">
    <source>
        <dbReference type="Proteomes" id="UP001152795"/>
    </source>
</evidence>